<dbReference type="AlphaFoldDB" id="A0A375J8Z7"/>
<accession>A0A375J8Z7</accession>
<reference evidence="1 2" key="1">
    <citation type="submission" date="2018-01" db="EMBL/GenBank/DDBJ databases">
        <authorList>
            <person name="Gaut B.S."/>
            <person name="Morton B.R."/>
            <person name="Clegg M.T."/>
            <person name="Duvall M.R."/>
        </authorList>
    </citation>
    <scope>NUCLEOTIDE SEQUENCE [LARGE SCALE GENOMIC DNA]</scope>
    <source>
        <strain evidence="1">Cupriavidus taiwanensis cmp 52</strain>
    </source>
</reference>
<gene>
    <name evidence="1" type="ORF">CBM2634_B160299</name>
</gene>
<name>A0A375J8Z7_9BURK</name>
<protein>
    <submittedName>
        <fullName evidence="1">Uncharacterized protein</fullName>
    </submittedName>
</protein>
<dbReference type="Proteomes" id="UP000256805">
    <property type="component" value="Unassembled WGS sequence"/>
</dbReference>
<proteinExistence type="predicted"/>
<evidence type="ECO:0000313" key="2">
    <source>
        <dbReference type="Proteomes" id="UP000256805"/>
    </source>
</evidence>
<sequence>MIFGVLLVQATSGKCGASAPRRRPISGTDPSVDSPVWRAPLHRRYPFRDTVASVEDKHYVAGAESPWHCPQA</sequence>
<dbReference type="EMBL" id="OVTA01000039">
    <property type="protein sequence ID" value="SPS00413.1"/>
    <property type="molecule type" value="Genomic_DNA"/>
</dbReference>
<evidence type="ECO:0000313" key="1">
    <source>
        <dbReference type="EMBL" id="SPS00413.1"/>
    </source>
</evidence>
<organism evidence="1 2">
    <name type="scientific">Cupriavidus taiwanensis</name>
    <dbReference type="NCBI Taxonomy" id="164546"/>
    <lineage>
        <taxon>Bacteria</taxon>
        <taxon>Pseudomonadati</taxon>
        <taxon>Pseudomonadota</taxon>
        <taxon>Betaproteobacteria</taxon>
        <taxon>Burkholderiales</taxon>
        <taxon>Burkholderiaceae</taxon>
        <taxon>Cupriavidus</taxon>
    </lineage>
</organism>